<evidence type="ECO:0000313" key="2">
    <source>
        <dbReference type="Proteomes" id="UP000201640"/>
    </source>
</evidence>
<name>L7RB14_9VIRU</name>
<keyword evidence="2" id="KW-1185">Reference proteome</keyword>
<evidence type="ECO:0000313" key="1">
    <source>
        <dbReference type="EMBL" id="AGC01584.1"/>
    </source>
</evidence>
<dbReference type="EMBL" id="JX962719">
    <property type="protein sequence ID" value="AGC01584.1"/>
    <property type="molecule type" value="Genomic_DNA"/>
</dbReference>
<organism evidence="1 2">
    <name type="scientific">Acanthamoeba polyphaga moumouvirus</name>
    <dbReference type="NCBI Taxonomy" id="1269028"/>
    <lineage>
        <taxon>Viruses</taxon>
        <taxon>Varidnaviria</taxon>
        <taxon>Bamfordvirae</taxon>
        <taxon>Nucleocytoviricota</taxon>
        <taxon>Megaviricetes</taxon>
        <taxon>Imitervirales</taxon>
        <taxon>Mimiviridae</taxon>
        <taxon>Megamimivirinae</taxon>
        <taxon>Moumouvirus</taxon>
    </lineage>
</organism>
<gene>
    <name evidence="1" type="ORF">Moumou_00036</name>
</gene>
<evidence type="ECO:0008006" key="3">
    <source>
        <dbReference type="Google" id="ProtNLM"/>
    </source>
</evidence>
<sequence>MQNTTENFLELVIEKEHVSTLKYTIEIVCSHKSCKIIFDSSTCEDKNKSNIILISQDENKNSVFRAEINATKLRYFNCSVPKVNINVCSQLLANGFSKISSNDPVIIYIKNTKDELFFYNLDKNNNHY</sequence>
<protein>
    <recommendedName>
        <fullName evidence="3">Proliferating cell nuclear antigen</fullName>
    </recommendedName>
</protein>
<dbReference type="RefSeq" id="YP_007354020.1">
    <property type="nucleotide sequence ID" value="NC_020104.1"/>
</dbReference>
<dbReference type="OrthoDB" id="36971at10239"/>
<proteinExistence type="predicted"/>
<dbReference type="GeneID" id="14445951"/>
<dbReference type="KEGG" id="vg:14445951"/>
<accession>L7RB14</accession>
<reference evidence="1 2" key="1">
    <citation type="journal article" date="2012" name="Genome Biol. Evol.">
        <title>Related Giant Viruses in Distant Locations and Different Habitats: Acanthamoeba polyphaga moumouvirus Represents a Third Lineage of the Mimiviridae That Is Close to the Megavirus Lineage.</title>
        <authorList>
            <person name="Yoosuf N."/>
            <person name="Yutin N."/>
            <person name="Colson P."/>
            <person name="Shabalina S.A."/>
            <person name="Pagnier I."/>
            <person name="Robert C."/>
            <person name="Azza S."/>
            <person name="Klose T."/>
            <person name="Wong J."/>
            <person name="Rossmann M.G."/>
            <person name="La Scola B."/>
            <person name="Raoult D."/>
            <person name="Koonin E.V."/>
        </authorList>
    </citation>
    <scope>NUCLEOTIDE SEQUENCE [LARGE SCALE GENOMIC DNA]</scope>
    <source>
        <strain evidence="1 2">M10A</strain>
    </source>
</reference>
<dbReference type="Proteomes" id="UP000201640">
    <property type="component" value="Segment"/>
</dbReference>